<dbReference type="RefSeq" id="WP_147663309.1">
    <property type="nucleotide sequence ID" value="NZ_CP042905.2"/>
</dbReference>
<accession>A0A5B9DBM8</accession>
<sequence>MEMLKRVRNKRNYYSFVYSYRQNNHLKHIEKGIGYDTIPPFEILDKKKDEFYNKIIEKRFKDDFSKIKSGYDYFLTYPTELKKQELRKFGINFTFNSNRIEGSTLSYRDTQMLLDEDISPVKRSFKDCLEIYFHMKSFNILLDSKKEISVKFILELHKSLFSETKSDIAGKLRKGNVSIRNSKAKFPPHENVKVLMKQLIQWYNAKKRIYHPVLLAGLFKYKIVGLIHNFADGNGRVSRMLMNYILYKNGYPMVNIRYKDRFSYYTALERSNLQDNEMIFINWFLKYYLRNDYFKFYL</sequence>
<evidence type="ECO:0000313" key="3">
    <source>
        <dbReference type="Proteomes" id="UP000321408"/>
    </source>
</evidence>
<dbReference type="Pfam" id="PF02661">
    <property type="entry name" value="Fic"/>
    <property type="match status" value="1"/>
</dbReference>
<dbReference type="InterPro" id="IPR003812">
    <property type="entry name" value="Fido"/>
</dbReference>
<dbReference type="InterPro" id="IPR040198">
    <property type="entry name" value="Fido_containing"/>
</dbReference>
<dbReference type="SUPFAM" id="SSF140931">
    <property type="entry name" value="Fic-like"/>
    <property type="match status" value="1"/>
</dbReference>
<name>A0A5B9DBM8_9ARCH</name>
<dbReference type="Gene3D" id="1.10.3290.10">
    <property type="entry name" value="Fido-like domain"/>
    <property type="match status" value="1"/>
</dbReference>
<dbReference type="GeneID" id="41330249"/>
<reference evidence="2 3" key="1">
    <citation type="journal article" date="2020" name="Nature">
        <title>Isolation of an archaeon at the prokaryote-eukaryote interface.</title>
        <authorList>
            <person name="Imachi H."/>
            <person name="Nobu M.K."/>
            <person name="Nakahara N."/>
            <person name="Morono Y."/>
            <person name="Ogawara M."/>
            <person name="Takaki Y."/>
            <person name="Takano Y."/>
            <person name="Uematsu K."/>
            <person name="Ikuta T."/>
            <person name="Ito M."/>
            <person name="Matsui Y."/>
            <person name="Miyazaki M."/>
            <person name="Murata K."/>
            <person name="Saito Y."/>
            <person name="Sakai S."/>
            <person name="Song C."/>
            <person name="Tasumi E."/>
            <person name="Yamanaka Y."/>
            <person name="Yamaguchi T."/>
            <person name="Kamagata Y."/>
            <person name="Tamaki H."/>
            <person name="Takai K."/>
        </authorList>
    </citation>
    <scope>NUCLEOTIDE SEQUENCE [LARGE SCALE GENOMIC DNA]</scope>
    <source>
        <strain evidence="2 3">MK-D1</strain>
    </source>
</reference>
<feature type="domain" description="Fido" evidence="1">
    <location>
        <begin position="148"/>
        <end position="286"/>
    </location>
</feature>
<dbReference type="PROSITE" id="PS51459">
    <property type="entry name" value="FIDO"/>
    <property type="match status" value="1"/>
</dbReference>
<dbReference type="InterPro" id="IPR036597">
    <property type="entry name" value="Fido-like_dom_sf"/>
</dbReference>
<evidence type="ECO:0000313" key="2">
    <source>
        <dbReference type="EMBL" id="QEE16431.1"/>
    </source>
</evidence>
<reference evidence="2 3" key="2">
    <citation type="journal article" date="2024" name="Int. J. Syst. Evol. Microbiol.">
        <title>Promethearchaeum syntrophicum gen. nov., sp. nov., an anaerobic, obligately syntrophic archaeon, the first isolate of the lineage 'Asgard' archaea, and proposal of the new archaeal phylum Promethearchaeota phyl. nov. and kingdom Promethearchaeati regn. nov.</title>
        <authorList>
            <person name="Imachi H."/>
            <person name="Nobu M.K."/>
            <person name="Kato S."/>
            <person name="Takaki Y."/>
            <person name="Miyazaki M."/>
            <person name="Miyata M."/>
            <person name="Ogawara M."/>
            <person name="Saito Y."/>
            <person name="Sakai S."/>
            <person name="Tahara Y.O."/>
            <person name="Takano Y."/>
            <person name="Tasumi E."/>
            <person name="Uematsu K."/>
            <person name="Yoshimura T."/>
            <person name="Itoh T."/>
            <person name="Ohkuma M."/>
            <person name="Takai K."/>
        </authorList>
    </citation>
    <scope>NUCLEOTIDE SEQUENCE [LARGE SCALE GENOMIC DNA]</scope>
    <source>
        <strain evidence="2 3">MK-D1</strain>
    </source>
</reference>
<evidence type="ECO:0000259" key="1">
    <source>
        <dbReference type="PROSITE" id="PS51459"/>
    </source>
</evidence>
<dbReference type="PANTHER" id="PTHR13504:SF38">
    <property type="entry name" value="FIDO DOMAIN-CONTAINING PROTEIN"/>
    <property type="match status" value="1"/>
</dbReference>
<dbReference type="AlphaFoldDB" id="A0A5B9DBM8"/>
<keyword evidence="3" id="KW-1185">Reference proteome</keyword>
<protein>
    <submittedName>
        <fullName evidence="2">Fic family protein</fullName>
    </submittedName>
</protein>
<organism evidence="2 3">
    <name type="scientific">Promethearchaeum syntrophicum</name>
    <dbReference type="NCBI Taxonomy" id="2594042"/>
    <lineage>
        <taxon>Archaea</taxon>
        <taxon>Promethearchaeati</taxon>
        <taxon>Promethearchaeota</taxon>
        <taxon>Promethearchaeia</taxon>
        <taxon>Promethearchaeales</taxon>
        <taxon>Promethearchaeaceae</taxon>
        <taxon>Promethearchaeum</taxon>
    </lineage>
</organism>
<dbReference type="KEGG" id="psyt:DSAG12_02261"/>
<dbReference type="OrthoDB" id="350952at2157"/>
<dbReference type="EMBL" id="CP042905">
    <property type="protein sequence ID" value="QEE16431.1"/>
    <property type="molecule type" value="Genomic_DNA"/>
</dbReference>
<proteinExistence type="predicted"/>
<dbReference type="Proteomes" id="UP000321408">
    <property type="component" value="Chromosome"/>
</dbReference>
<dbReference type="PANTHER" id="PTHR13504">
    <property type="entry name" value="FIDO DOMAIN-CONTAINING PROTEIN DDB_G0283145"/>
    <property type="match status" value="1"/>
</dbReference>
<gene>
    <name evidence="2" type="ORF">DSAG12_02261</name>
</gene>